<comment type="caution">
    <text evidence="1">The sequence shown here is derived from an EMBL/GenBank/DDBJ whole genome shotgun (WGS) entry which is preliminary data.</text>
</comment>
<dbReference type="AlphaFoldDB" id="A0A8S0XGR7"/>
<dbReference type="EMBL" id="CADCXN010000068">
    <property type="protein sequence ID" value="CAA9891267.1"/>
    <property type="molecule type" value="Genomic_DNA"/>
</dbReference>
<keyword evidence="2" id="KW-1185">Reference proteome</keyword>
<accession>A0A8S0XGR7</accession>
<name>A0A8S0XGR7_9GAMM</name>
<sequence length="94" mass="11473">MRITWDSKIKTSVKRGNLAYLFRKNNLLDEFIKNHWQEGREERGITNLKFIEKIKEDYEVFWVNEDDDPDEDEQNDPISQVIEMMNKIMENHLR</sequence>
<proteinExistence type="predicted"/>
<evidence type="ECO:0000313" key="1">
    <source>
        <dbReference type="EMBL" id="CAA9891267.1"/>
    </source>
</evidence>
<dbReference type="Proteomes" id="UP000494216">
    <property type="component" value="Unassembled WGS sequence"/>
</dbReference>
<evidence type="ECO:0000313" key="2">
    <source>
        <dbReference type="Proteomes" id="UP000494216"/>
    </source>
</evidence>
<gene>
    <name evidence="1" type="ORF">METHB2_390001</name>
</gene>
<dbReference type="RefSeq" id="WP_174626149.1">
    <property type="nucleotide sequence ID" value="NZ_CADCXN010000068.1"/>
</dbReference>
<protein>
    <submittedName>
        <fullName evidence="1">Uncharacterized protein</fullName>
    </submittedName>
</protein>
<organism evidence="1 2">
    <name type="scientific">Candidatus Methylobacter favarea</name>
    <dbReference type="NCBI Taxonomy" id="2707345"/>
    <lineage>
        <taxon>Bacteria</taxon>
        <taxon>Pseudomonadati</taxon>
        <taxon>Pseudomonadota</taxon>
        <taxon>Gammaproteobacteria</taxon>
        <taxon>Methylococcales</taxon>
        <taxon>Methylococcaceae</taxon>
        <taxon>Methylobacter</taxon>
    </lineage>
</organism>
<reference evidence="1 2" key="1">
    <citation type="submission" date="2020-02" db="EMBL/GenBank/DDBJ databases">
        <authorList>
            <person name="Hogendoorn C."/>
        </authorList>
    </citation>
    <scope>NUCLEOTIDE SEQUENCE [LARGE SCALE GENOMIC DNA]</scope>
    <source>
        <strain evidence="1">METHB21</strain>
    </source>
</reference>